<dbReference type="Pfam" id="PF01081">
    <property type="entry name" value="Aldolase"/>
    <property type="match status" value="1"/>
</dbReference>
<evidence type="ECO:0000256" key="2">
    <source>
        <dbReference type="ARBA" id="ARBA00006906"/>
    </source>
</evidence>
<dbReference type="CDD" id="cd00452">
    <property type="entry name" value="KDPG_aldolase"/>
    <property type="match status" value="1"/>
</dbReference>
<dbReference type="PANTHER" id="PTHR30246">
    <property type="entry name" value="2-KETO-3-DEOXY-6-PHOSPHOGLUCONATE ALDOLASE"/>
    <property type="match status" value="1"/>
</dbReference>
<keyword evidence="7" id="KW-1185">Reference proteome</keyword>
<evidence type="ECO:0000256" key="5">
    <source>
        <dbReference type="ARBA" id="ARBA00023277"/>
    </source>
</evidence>
<dbReference type="Gene3D" id="3.20.20.70">
    <property type="entry name" value="Aldolase class I"/>
    <property type="match status" value="1"/>
</dbReference>
<proteinExistence type="inferred from homology"/>
<protein>
    <submittedName>
        <fullName evidence="6">2-dehydro-3-deoxyphosphogluconate aldolase</fullName>
    </submittedName>
</protein>
<accession>A0ABM6U1S8</accession>
<sequence>MYEELLKVLRKEKIVAILRDVPLEKFEKTLEILKKEGIKILEITLNSKDVEKQFEILKEKYLNDFVIGAGTVVTLEGLNFAVENGAKFILTPNIDEEILKEAEKIGILCVCGFFTASEAMKAKKYSCCKILKLFPAGEVPFSYLKSLKGPINDLECMAVGGVNRNNVSEFLKAGFSCLGIGSSLVDNKLIKAGKFDELRENIIAIKKAAESF</sequence>
<gene>
    <name evidence="6" type="ORF">C4N18_02880</name>
</gene>
<evidence type="ECO:0000256" key="1">
    <source>
        <dbReference type="ARBA" id="ARBA00004761"/>
    </source>
</evidence>
<comment type="pathway">
    <text evidence="1">Carbohydrate acid metabolism.</text>
</comment>
<comment type="similarity">
    <text evidence="2">Belongs to the KHG/KDPG aldolase family.</text>
</comment>
<evidence type="ECO:0000256" key="4">
    <source>
        <dbReference type="ARBA" id="ARBA00023239"/>
    </source>
</evidence>
<dbReference type="RefSeq" id="WP_005949162.1">
    <property type="nucleotide sequence ID" value="NZ_CP028103.1"/>
</dbReference>
<dbReference type="PANTHER" id="PTHR30246:SF1">
    <property type="entry name" value="2-DEHYDRO-3-DEOXY-6-PHOSPHOGALACTONATE ALDOLASE-RELATED"/>
    <property type="match status" value="1"/>
</dbReference>
<evidence type="ECO:0000256" key="3">
    <source>
        <dbReference type="ARBA" id="ARBA00011233"/>
    </source>
</evidence>
<organism evidence="6 7">
    <name type="scientific">Fusobacterium varium ATCC 27725</name>
    <dbReference type="NCBI Taxonomy" id="469618"/>
    <lineage>
        <taxon>Bacteria</taxon>
        <taxon>Fusobacteriati</taxon>
        <taxon>Fusobacteriota</taxon>
        <taxon>Fusobacteriia</taxon>
        <taxon>Fusobacteriales</taxon>
        <taxon>Fusobacteriaceae</taxon>
        <taxon>Fusobacterium</taxon>
    </lineage>
</organism>
<keyword evidence="5" id="KW-0119">Carbohydrate metabolism</keyword>
<dbReference type="EMBL" id="CP028103">
    <property type="protein sequence ID" value="AVQ30224.1"/>
    <property type="molecule type" value="Genomic_DNA"/>
</dbReference>
<reference evidence="7" key="1">
    <citation type="journal article" date="2018" name="MSphere">
        <title>Fusobacterium Genomics Using MinION and Illumina Sequencing Enables Genome Completion and Correction.</title>
        <authorList>
            <person name="Todd S.M."/>
            <person name="Settlage R.E."/>
            <person name="Lahmers K.K."/>
            <person name="Slade D.J."/>
        </authorList>
    </citation>
    <scope>NUCLEOTIDE SEQUENCE [LARGE SCALE GENOMIC DNA]</scope>
    <source>
        <strain evidence="7">ATCC 27725</strain>
    </source>
</reference>
<name>A0ABM6U1S8_FUSVA</name>
<dbReference type="GeneID" id="77466921"/>
<dbReference type="InterPro" id="IPR000887">
    <property type="entry name" value="Aldlse_KDPG_KHG"/>
</dbReference>
<evidence type="ECO:0000313" key="6">
    <source>
        <dbReference type="EMBL" id="AVQ30224.1"/>
    </source>
</evidence>
<dbReference type="Proteomes" id="UP000241238">
    <property type="component" value="Chromosome"/>
</dbReference>
<dbReference type="SUPFAM" id="SSF51569">
    <property type="entry name" value="Aldolase"/>
    <property type="match status" value="1"/>
</dbReference>
<dbReference type="InterPro" id="IPR013785">
    <property type="entry name" value="Aldolase_TIM"/>
</dbReference>
<keyword evidence="4" id="KW-0456">Lyase</keyword>
<evidence type="ECO:0000313" key="7">
    <source>
        <dbReference type="Proteomes" id="UP000241238"/>
    </source>
</evidence>
<comment type="subunit">
    <text evidence="3">Homotrimer.</text>
</comment>